<sequence length="700" mass="81852">MMSKLEALPNEILILIFCNLSWFERTISLWSLNARFNFLICLTFSIDENGIIFNQPGLSYKKCYSGSFPLISNLSTLSIASFVRHMHFDGTNSNVCDLIHKLLFHNNFGEGFHYPNLKSLVVSECLLSEPLIKSLSWLIENQLYKLTLSFEKVGKQTVMLKKFINKLFSRQNQLVSLRLDIANGMCDIDIHQCLSLSSYPYSRVTFNKRESYCLSLRYLHIHLIYTCFLEHIIECIPALEQMSVNFKSSMNMEPRSTTDIETLIKSNGTWFDKLPKLESFSLKTLICDALQFAYLKWLLNNVNYIRKLKIRLGGNEVSNETTTIWNLLVDANFIRQYCMPDICKNLTNFDFYIAFKCELLSVNTVKIINSFKIHPFFIDRQWTNVTCFFDPILSYQHLSSSIVNQLQFYNGLRYYPNFSTWPYIRRISIDLHPSIYSLLQRFDQLFPNVWYIKVNMIYFRNGDESDRSAQLRVLFETERWNLINIQLSYVTRLDFGFCSKCLDGSCDKSIDRNKTRAKMLACLISMTVQLKYLIVENFQWLLHAVQYASNELKNNLLLTVQYAEFGVASCHRGSNESISVGKNLVPFLSTYVPHLQTLRLWRPDDFPWTSIRPGFKLDCRYAALLTQWLDSLITPQSIAQHVTIFQQDLCQLAEELKELCFLDIYGAIHREKVESYHSMVKTCFPNSQIYIGISRFRLWI</sequence>
<comment type="caution">
    <text evidence="1">The sequence shown here is derived from an EMBL/GenBank/DDBJ whole genome shotgun (WGS) entry which is preliminary data.</text>
</comment>
<gene>
    <name evidence="1" type="ORF">GRG538_LOCUS33069</name>
    <name evidence="2" type="ORF">QYT958_LOCUS9447</name>
</gene>
<evidence type="ECO:0008006" key="4">
    <source>
        <dbReference type="Google" id="ProtNLM"/>
    </source>
</evidence>
<dbReference type="EMBL" id="CAJOBR010000997">
    <property type="protein sequence ID" value="CAF4568154.1"/>
    <property type="molecule type" value="Genomic_DNA"/>
</dbReference>
<organism evidence="1 3">
    <name type="scientific">Rotaria socialis</name>
    <dbReference type="NCBI Taxonomy" id="392032"/>
    <lineage>
        <taxon>Eukaryota</taxon>
        <taxon>Metazoa</taxon>
        <taxon>Spiralia</taxon>
        <taxon>Gnathifera</taxon>
        <taxon>Rotifera</taxon>
        <taxon>Eurotatoria</taxon>
        <taxon>Bdelloidea</taxon>
        <taxon>Philodinida</taxon>
        <taxon>Philodinidae</taxon>
        <taxon>Rotaria</taxon>
    </lineage>
</organism>
<dbReference type="EMBL" id="CAJNYT010005876">
    <property type="protein sequence ID" value="CAF3781636.1"/>
    <property type="molecule type" value="Genomic_DNA"/>
</dbReference>
<name>A0A819AA07_9BILA</name>
<dbReference type="AlphaFoldDB" id="A0A819AA07"/>
<dbReference type="Proteomes" id="UP000663872">
    <property type="component" value="Unassembled WGS sequence"/>
</dbReference>
<evidence type="ECO:0000313" key="1">
    <source>
        <dbReference type="EMBL" id="CAF3781636.1"/>
    </source>
</evidence>
<evidence type="ECO:0000313" key="2">
    <source>
        <dbReference type="EMBL" id="CAF4568154.1"/>
    </source>
</evidence>
<reference evidence="1" key="1">
    <citation type="submission" date="2021-02" db="EMBL/GenBank/DDBJ databases">
        <authorList>
            <person name="Nowell W R."/>
        </authorList>
    </citation>
    <scope>NUCLEOTIDE SEQUENCE</scope>
</reference>
<evidence type="ECO:0000313" key="3">
    <source>
        <dbReference type="Proteomes" id="UP000663872"/>
    </source>
</evidence>
<protein>
    <recommendedName>
        <fullName evidence="4">F-box domain-containing protein</fullName>
    </recommendedName>
</protein>
<accession>A0A819AA07</accession>
<dbReference type="Proteomes" id="UP000663848">
    <property type="component" value="Unassembled WGS sequence"/>
</dbReference>
<proteinExistence type="predicted"/>